<evidence type="ECO:0000313" key="1">
    <source>
        <dbReference type="EMBL" id="KAH6926466.1"/>
    </source>
</evidence>
<gene>
    <name evidence="1" type="ORF">HPB50_018726</name>
</gene>
<reference evidence="1" key="1">
    <citation type="submission" date="2020-05" db="EMBL/GenBank/DDBJ databases">
        <title>Large-scale comparative analyses of tick genomes elucidate their genetic diversity and vector capacities.</title>
        <authorList>
            <person name="Jia N."/>
            <person name="Wang J."/>
            <person name="Shi W."/>
            <person name="Du L."/>
            <person name="Sun Y."/>
            <person name="Zhan W."/>
            <person name="Jiang J."/>
            <person name="Wang Q."/>
            <person name="Zhang B."/>
            <person name="Ji P."/>
            <person name="Sakyi L.B."/>
            <person name="Cui X."/>
            <person name="Yuan T."/>
            <person name="Jiang B."/>
            <person name="Yang W."/>
            <person name="Lam T.T.-Y."/>
            <person name="Chang Q."/>
            <person name="Ding S."/>
            <person name="Wang X."/>
            <person name="Zhu J."/>
            <person name="Ruan X."/>
            <person name="Zhao L."/>
            <person name="Wei J."/>
            <person name="Que T."/>
            <person name="Du C."/>
            <person name="Cheng J."/>
            <person name="Dai P."/>
            <person name="Han X."/>
            <person name="Huang E."/>
            <person name="Gao Y."/>
            <person name="Liu J."/>
            <person name="Shao H."/>
            <person name="Ye R."/>
            <person name="Li L."/>
            <person name="Wei W."/>
            <person name="Wang X."/>
            <person name="Wang C."/>
            <person name="Yang T."/>
            <person name="Huo Q."/>
            <person name="Li W."/>
            <person name="Guo W."/>
            <person name="Chen H."/>
            <person name="Zhou L."/>
            <person name="Ni X."/>
            <person name="Tian J."/>
            <person name="Zhou Y."/>
            <person name="Sheng Y."/>
            <person name="Liu T."/>
            <person name="Pan Y."/>
            <person name="Xia L."/>
            <person name="Li J."/>
            <person name="Zhao F."/>
            <person name="Cao W."/>
        </authorList>
    </citation>
    <scope>NUCLEOTIDE SEQUENCE</scope>
    <source>
        <strain evidence="1">Hyas-2018</strain>
    </source>
</reference>
<organism evidence="1 2">
    <name type="scientific">Hyalomma asiaticum</name>
    <name type="common">Tick</name>
    <dbReference type="NCBI Taxonomy" id="266040"/>
    <lineage>
        <taxon>Eukaryota</taxon>
        <taxon>Metazoa</taxon>
        <taxon>Ecdysozoa</taxon>
        <taxon>Arthropoda</taxon>
        <taxon>Chelicerata</taxon>
        <taxon>Arachnida</taxon>
        <taxon>Acari</taxon>
        <taxon>Parasitiformes</taxon>
        <taxon>Ixodida</taxon>
        <taxon>Ixodoidea</taxon>
        <taxon>Ixodidae</taxon>
        <taxon>Hyalomminae</taxon>
        <taxon>Hyalomma</taxon>
    </lineage>
</organism>
<dbReference type="Proteomes" id="UP000821845">
    <property type="component" value="Chromosome 7"/>
</dbReference>
<sequence length="98" mass="10618">MSDSTGNTSVILLSREEAARLVRERGCKCRKARSTSISGTGRPRKEDYMCACPDQMKDKKKTKKQLKKKIVSTQAPVAKPAGKAPASGPKTPAIKESL</sequence>
<keyword evidence="2" id="KW-1185">Reference proteome</keyword>
<protein>
    <submittedName>
        <fullName evidence="1">Uncharacterized protein</fullName>
    </submittedName>
</protein>
<name>A0ACB7RXS1_HYAAI</name>
<evidence type="ECO:0000313" key="2">
    <source>
        <dbReference type="Proteomes" id="UP000821845"/>
    </source>
</evidence>
<accession>A0ACB7RXS1</accession>
<comment type="caution">
    <text evidence="1">The sequence shown here is derived from an EMBL/GenBank/DDBJ whole genome shotgun (WGS) entry which is preliminary data.</text>
</comment>
<proteinExistence type="predicted"/>
<dbReference type="EMBL" id="CM023487">
    <property type="protein sequence ID" value="KAH6926466.1"/>
    <property type="molecule type" value="Genomic_DNA"/>
</dbReference>